<dbReference type="InterPro" id="IPR051216">
    <property type="entry name" value="Teneurin"/>
</dbReference>
<dbReference type="GO" id="GO:0008045">
    <property type="term" value="P:motor neuron axon guidance"/>
    <property type="evidence" value="ECO:0007669"/>
    <property type="project" value="TreeGrafter"/>
</dbReference>
<sequence>LHFFLPNANLLSIDFLPISILQYDSRGRLRELTTPAAETHHFSATPFGSGRVIKRRIPFTKKSFIAAEDSDGRLLEWVAADEQHHVLQEYDQYGRVVKEICDGSPTLYNYQADHLLSVTSLQQLVNFTWQGPLLVSISERRMARKGWRDSSFAVEHDELLRPTSIQAVIAGTAVEPIQMNYDERTAFLSSFAGYQILRESTMIRIQGFKMMHETSFDAYRSPGSMKIVIGDVRLSLATVRDNAGRATMNVWHTINGEFKETRTFDVQGRLANCEMNGKERWTFTYNDDSRPLLVNDVTFDWHAGGVPKKAGRIEYAVDGNGWTAKRGDILFELDGYGRLIGAKGPSIDMRMEYDYENRLISYRNGAVSWIFFLAKCQFYYSLFIYYFLLFIFIHYSYIYITLTFIIGTC</sequence>
<keyword evidence="1" id="KW-0245">EGF-like domain</keyword>
<dbReference type="Pfam" id="PF25023">
    <property type="entry name" value="TEN_YD-shell"/>
    <property type="match status" value="1"/>
</dbReference>
<evidence type="ECO:0000256" key="2">
    <source>
        <dbReference type="ARBA" id="ARBA00022737"/>
    </source>
</evidence>
<dbReference type="EMBL" id="KN609507">
    <property type="protein sequence ID" value="KHJ78707.1"/>
    <property type="molecule type" value="Genomic_DNA"/>
</dbReference>
<keyword evidence="4" id="KW-0472">Membrane</keyword>
<evidence type="ECO:0000256" key="3">
    <source>
        <dbReference type="ARBA" id="ARBA00023157"/>
    </source>
</evidence>
<dbReference type="OrthoDB" id="5834402at2759"/>
<dbReference type="PANTHER" id="PTHR11219:SF69">
    <property type="entry name" value="TENEURIN-A"/>
    <property type="match status" value="1"/>
</dbReference>
<evidence type="ECO:0000259" key="5">
    <source>
        <dbReference type="Pfam" id="PF25023"/>
    </source>
</evidence>
<keyword evidence="7" id="KW-1185">Reference proteome</keyword>
<evidence type="ECO:0000256" key="1">
    <source>
        <dbReference type="ARBA" id="ARBA00022536"/>
    </source>
</evidence>
<dbReference type="Gene3D" id="2.180.10.10">
    <property type="entry name" value="RHS repeat-associated core"/>
    <property type="match status" value="1"/>
</dbReference>
<gene>
    <name evidence="6" type="ORF">OESDEN_21670</name>
</gene>
<keyword evidence="4" id="KW-0812">Transmembrane</keyword>
<name>A0A0B1S5E2_OESDE</name>
<feature type="domain" description="Teneurin-like YD-shell" evidence="5">
    <location>
        <begin position="21"/>
        <end position="367"/>
    </location>
</feature>
<dbReference type="InterPro" id="IPR056823">
    <property type="entry name" value="TEN-like_YD-shell"/>
</dbReference>
<evidence type="ECO:0000313" key="7">
    <source>
        <dbReference type="Proteomes" id="UP000053660"/>
    </source>
</evidence>
<protein>
    <recommendedName>
        <fullName evidence="5">Teneurin-like YD-shell domain-containing protein</fullName>
    </recommendedName>
</protein>
<accession>A0A0B1S5E2</accession>
<dbReference type="PANTHER" id="PTHR11219">
    <property type="entry name" value="TENEURIN AND N-ACETYLGLUCOSAMINE-1-PHOSPHODIESTER ALPHA-N-ACETYLGLUCOSAMINIDASE"/>
    <property type="match status" value="1"/>
</dbReference>
<keyword evidence="3" id="KW-1015">Disulfide bond</keyword>
<reference evidence="6 7" key="1">
    <citation type="submission" date="2014-03" db="EMBL/GenBank/DDBJ databases">
        <title>Draft genome of the hookworm Oesophagostomum dentatum.</title>
        <authorList>
            <person name="Mitreva M."/>
        </authorList>
    </citation>
    <scope>NUCLEOTIDE SEQUENCE [LARGE SCALE GENOMIC DNA]</scope>
    <source>
        <strain evidence="6 7">OD-Hann</strain>
    </source>
</reference>
<keyword evidence="4" id="KW-1133">Transmembrane helix</keyword>
<evidence type="ECO:0000313" key="6">
    <source>
        <dbReference type="EMBL" id="KHJ78707.1"/>
    </source>
</evidence>
<dbReference type="Proteomes" id="UP000053660">
    <property type="component" value="Unassembled WGS sequence"/>
</dbReference>
<feature type="non-terminal residue" evidence="6">
    <location>
        <position position="1"/>
    </location>
</feature>
<feature type="transmembrane region" description="Helical" evidence="4">
    <location>
        <begin position="383"/>
        <end position="406"/>
    </location>
</feature>
<dbReference type="AlphaFoldDB" id="A0A0B1S5E2"/>
<keyword evidence="2" id="KW-0677">Repeat</keyword>
<proteinExistence type="predicted"/>
<organism evidence="6 7">
    <name type="scientific">Oesophagostomum dentatum</name>
    <name type="common">Nodular worm</name>
    <dbReference type="NCBI Taxonomy" id="61180"/>
    <lineage>
        <taxon>Eukaryota</taxon>
        <taxon>Metazoa</taxon>
        <taxon>Ecdysozoa</taxon>
        <taxon>Nematoda</taxon>
        <taxon>Chromadorea</taxon>
        <taxon>Rhabditida</taxon>
        <taxon>Rhabditina</taxon>
        <taxon>Rhabditomorpha</taxon>
        <taxon>Strongyloidea</taxon>
        <taxon>Strongylidae</taxon>
        <taxon>Oesophagostomum</taxon>
    </lineage>
</organism>
<evidence type="ECO:0000256" key="4">
    <source>
        <dbReference type="SAM" id="Phobius"/>
    </source>
</evidence>